<reference evidence="5 6" key="1">
    <citation type="submission" date="2019-02" db="EMBL/GenBank/DDBJ databases">
        <title>Deep-cultivation of Planctomycetes and their phenomic and genomic characterization uncovers novel biology.</title>
        <authorList>
            <person name="Wiegand S."/>
            <person name="Jogler M."/>
            <person name="Boedeker C."/>
            <person name="Pinto D."/>
            <person name="Vollmers J."/>
            <person name="Rivas-Marin E."/>
            <person name="Kohn T."/>
            <person name="Peeters S.H."/>
            <person name="Heuer A."/>
            <person name="Rast P."/>
            <person name="Oberbeckmann S."/>
            <person name="Bunk B."/>
            <person name="Jeske O."/>
            <person name="Meyerdierks A."/>
            <person name="Storesund J.E."/>
            <person name="Kallscheuer N."/>
            <person name="Luecker S."/>
            <person name="Lage O.M."/>
            <person name="Pohl T."/>
            <person name="Merkel B.J."/>
            <person name="Hornburger P."/>
            <person name="Mueller R.-W."/>
            <person name="Bruemmer F."/>
            <person name="Labrenz M."/>
            <person name="Spormann A.M."/>
            <person name="Op Den Camp H."/>
            <person name="Overmann J."/>
            <person name="Amann R."/>
            <person name="Jetten M.S.M."/>
            <person name="Mascher T."/>
            <person name="Medema M.H."/>
            <person name="Devos D.P."/>
            <person name="Kaster A.-K."/>
            <person name="Ovreas L."/>
            <person name="Rohde M."/>
            <person name="Galperin M.Y."/>
            <person name="Jogler C."/>
        </authorList>
    </citation>
    <scope>NUCLEOTIDE SEQUENCE [LARGE SCALE GENOMIC DNA]</scope>
    <source>
        <strain evidence="5 6">Pla22</strain>
    </source>
</reference>
<proteinExistence type="predicted"/>
<evidence type="ECO:0000313" key="5">
    <source>
        <dbReference type="EMBL" id="TWT53313.1"/>
    </source>
</evidence>
<evidence type="ECO:0000256" key="2">
    <source>
        <dbReference type="ARBA" id="ARBA00023043"/>
    </source>
</evidence>
<dbReference type="PANTHER" id="PTHR24173">
    <property type="entry name" value="ANKYRIN REPEAT CONTAINING"/>
    <property type="match status" value="1"/>
</dbReference>
<keyword evidence="2 3" id="KW-0040">ANK repeat</keyword>
<dbReference type="Pfam" id="PF10077">
    <property type="entry name" value="DUF2314"/>
    <property type="match status" value="1"/>
</dbReference>
<sequence>MSEPNSPVFMASSEDPAMQQAIKRARQTFRFFWRELSWEYRRIVPGLDIAAVKIAFEDPPGTPKQDPDQPAVEEMWVSDIQFDGQQVSGTLINNPNWLTSVSEGDDVIANPMQVNDWMYAINQKVCGAFTVNVIRAAMSKSERRAHDNAWGLDFGHPESIVVVPPDYIGQPAPKKSFLGGSKPVVQDLAEVAKREHPMAINMLPSLEEQLTEDPSIVHQTDERGFTFLHQLTLAGSAASVAALLTHDADPNAVASNGMTPLRLAKSLGWKDVAEVLVHAGAQ</sequence>
<name>A0A5C5WTG3_9BACT</name>
<dbReference type="Gene3D" id="1.25.40.20">
    <property type="entry name" value="Ankyrin repeat-containing domain"/>
    <property type="match status" value="1"/>
</dbReference>
<organism evidence="5 6">
    <name type="scientific">Rubripirellula amarantea</name>
    <dbReference type="NCBI Taxonomy" id="2527999"/>
    <lineage>
        <taxon>Bacteria</taxon>
        <taxon>Pseudomonadati</taxon>
        <taxon>Planctomycetota</taxon>
        <taxon>Planctomycetia</taxon>
        <taxon>Pirellulales</taxon>
        <taxon>Pirellulaceae</taxon>
        <taxon>Rubripirellula</taxon>
    </lineage>
</organism>
<dbReference type="InterPro" id="IPR018756">
    <property type="entry name" value="DUF2314"/>
</dbReference>
<dbReference type="InterPro" id="IPR036770">
    <property type="entry name" value="Ankyrin_rpt-contain_sf"/>
</dbReference>
<comment type="caution">
    <text evidence="5">The sequence shown here is derived from an EMBL/GenBank/DDBJ whole genome shotgun (WGS) entry which is preliminary data.</text>
</comment>
<accession>A0A5C5WTG3</accession>
<dbReference type="PROSITE" id="PS50297">
    <property type="entry name" value="ANK_REP_REGION"/>
    <property type="match status" value="1"/>
</dbReference>
<dbReference type="RefSeq" id="WP_242631792.1">
    <property type="nucleotide sequence ID" value="NZ_SJPI01000001.1"/>
</dbReference>
<dbReference type="SUPFAM" id="SSF48403">
    <property type="entry name" value="Ankyrin repeat"/>
    <property type="match status" value="1"/>
</dbReference>
<gene>
    <name evidence="5" type="ORF">Pla22_09420</name>
</gene>
<dbReference type="AlphaFoldDB" id="A0A5C5WTG3"/>
<protein>
    <submittedName>
        <fullName evidence="5">Ankyrin repeat protein</fullName>
    </submittedName>
</protein>
<evidence type="ECO:0000313" key="6">
    <source>
        <dbReference type="Proteomes" id="UP000316598"/>
    </source>
</evidence>
<feature type="repeat" description="ANK" evidence="3">
    <location>
        <begin position="256"/>
        <end position="282"/>
    </location>
</feature>
<dbReference type="PROSITE" id="PS50088">
    <property type="entry name" value="ANK_REPEAT"/>
    <property type="match status" value="1"/>
</dbReference>
<keyword evidence="6" id="KW-1185">Reference proteome</keyword>
<evidence type="ECO:0000256" key="3">
    <source>
        <dbReference type="PROSITE-ProRule" id="PRU00023"/>
    </source>
</evidence>
<evidence type="ECO:0000256" key="1">
    <source>
        <dbReference type="ARBA" id="ARBA00022737"/>
    </source>
</evidence>
<keyword evidence="1" id="KW-0677">Repeat</keyword>
<dbReference type="EMBL" id="SJPI01000001">
    <property type="protein sequence ID" value="TWT53313.1"/>
    <property type="molecule type" value="Genomic_DNA"/>
</dbReference>
<feature type="domain" description="DUF2314" evidence="4">
    <location>
        <begin position="15"/>
        <end position="154"/>
    </location>
</feature>
<dbReference type="Proteomes" id="UP000316598">
    <property type="component" value="Unassembled WGS sequence"/>
</dbReference>
<evidence type="ECO:0000259" key="4">
    <source>
        <dbReference type="Pfam" id="PF10077"/>
    </source>
</evidence>
<dbReference type="InterPro" id="IPR002110">
    <property type="entry name" value="Ankyrin_rpt"/>
</dbReference>
<dbReference type="PANTHER" id="PTHR24173:SF74">
    <property type="entry name" value="ANKYRIN REPEAT DOMAIN-CONTAINING PROTEIN 16"/>
    <property type="match status" value="1"/>
</dbReference>